<feature type="compositionally biased region" description="Pro residues" evidence="1">
    <location>
        <begin position="32"/>
        <end position="42"/>
    </location>
</feature>
<reference evidence="2 3" key="1">
    <citation type="submission" date="2020-07" db="EMBL/GenBank/DDBJ databases">
        <title>Comparative genomics of pyrophilous fungi reveals a link between fire events and developmental genes.</title>
        <authorList>
            <consortium name="DOE Joint Genome Institute"/>
            <person name="Steindorff A.S."/>
            <person name="Carver A."/>
            <person name="Calhoun S."/>
            <person name="Stillman K."/>
            <person name="Liu H."/>
            <person name="Lipzen A."/>
            <person name="Pangilinan J."/>
            <person name="Labutti K."/>
            <person name="Bruns T.D."/>
            <person name="Grigoriev I.V."/>
        </authorList>
    </citation>
    <scope>NUCLEOTIDE SEQUENCE [LARGE SCALE GENOMIC DNA]</scope>
    <source>
        <strain evidence="2 3">CBS 144469</strain>
    </source>
</reference>
<dbReference type="Proteomes" id="UP000521943">
    <property type="component" value="Unassembled WGS sequence"/>
</dbReference>
<comment type="caution">
    <text evidence="2">The sequence shown here is derived from an EMBL/GenBank/DDBJ whole genome shotgun (WGS) entry which is preliminary data.</text>
</comment>
<evidence type="ECO:0000313" key="3">
    <source>
        <dbReference type="Proteomes" id="UP000521943"/>
    </source>
</evidence>
<protein>
    <submittedName>
        <fullName evidence="2">Uncharacterized protein</fullName>
    </submittedName>
</protein>
<feature type="compositionally biased region" description="Basic and acidic residues" evidence="1">
    <location>
        <begin position="75"/>
        <end position="89"/>
    </location>
</feature>
<accession>A0A8H6HIH8</accession>
<dbReference type="AlphaFoldDB" id="A0A8H6HIH8"/>
<feature type="compositionally biased region" description="Polar residues" evidence="1">
    <location>
        <begin position="11"/>
        <end position="29"/>
    </location>
</feature>
<feature type="compositionally biased region" description="Acidic residues" evidence="1">
    <location>
        <begin position="90"/>
        <end position="100"/>
    </location>
</feature>
<proteinExistence type="predicted"/>
<feature type="region of interest" description="Disordered" evidence="1">
    <location>
        <begin position="1"/>
        <end position="202"/>
    </location>
</feature>
<evidence type="ECO:0000313" key="2">
    <source>
        <dbReference type="EMBL" id="KAF6746817.1"/>
    </source>
</evidence>
<organism evidence="2 3">
    <name type="scientific">Ephemerocybe angulata</name>
    <dbReference type="NCBI Taxonomy" id="980116"/>
    <lineage>
        <taxon>Eukaryota</taxon>
        <taxon>Fungi</taxon>
        <taxon>Dikarya</taxon>
        <taxon>Basidiomycota</taxon>
        <taxon>Agaricomycotina</taxon>
        <taxon>Agaricomycetes</taxon>
        <taxon>Agaricomycetidae</taxon>
        <taxon>Agaricales</taxon>
        <taxon>Agaricineae</taxon>
        <taxon>Psathyrellaceae</taxon>
        <taxon>Ephemerocybe</taxon>
    </lineage>
</organism>
<name>A0A8H6HIH8_9AGAR</name>
<sequence length="214" mass="22763">MVAERGGSALSEVSASGAQVAQDTGDSQVAPQAPPEATPPQTSPLFTPRRRSFGTIAADDSTAQSTPVVSGVDEGQPKRLKEANEKEQGDGDEPMDEDGEGDGRKSDEAMDEDREGEGSEGDEAMAEGDDEDERNAGQADTGDEGEGGRQHGVRRRGVRSRPSAPSPFRHPGYRYHHTPLRADPTGPSVGHDDDEGARSPWLNRNCKMGIHAFD</sequence>
<dbReference type="EMBL" id="JACGCI010000089">
    <property type="protein sequence ID" value="KAF6746817.1"/>
    <property type="molecule type" value="Genomic_DNA"/>
</dbReference>
<evidence type="ECO:0000256" key="1">
    <source>
        <dbReference type="SAM" id="MobiDB-lite"/>
    </source>
</evidence>
<feature type="compositionally biased region" description="Acidic residues" evidence="1">
    <location>
        <begin position="109"/>
        <end position="133"/>
    </location>
</feature>
<gene>
    <name evidence="2" type="ORF">DFP72DRAFT_1076139</name>
</gene>
<keyword evidence="3" id="KW-1185">Reference proteome</keyword>